<evidence type="ECO:0000313" key="3">
    <source>
        <dbReference type="Proteomes" id="UP000078200"/>
    </source>
</evidence>
<feature type="region of interest" description="Disordered" evidence="1">
    <location>
        <begin position="54"/>
        <end position="84"/>
    </location>
</feature>
<accession>A0A1A9UM83</accession>
<evidence type="ECO:0000313" key="2">
    <source>
        <dbReference type="EnsemblMetazoa" id="GAUT009082-PA"/>
    </source>
</evidence>
<feature type="compositionally biased region" description="Acidic residues" evidence="1">
    <location>
        <begin position="65"/>
        <end position="76"/>
    </location>
</feature>
<keyword evidence="3" id="KW-1185">Reference proteome</keyword>
<dbReference type="VEuPathDB" id="VectorBase:GAUT009082"/>
<reference evidence="2" key="1">
    <citation type="submission" date="2020-05" db="UniProtKB">
        <authorList>
            <consortium name="EnsemblMetazoa"/>
        </authorList>
    </citation>
    <scope>IDENTIFICATION</scope>
    <source>
        <strain evidence="2">TTRI</strain>
    </source>
</reference>
<dbReference type="EnsemblMetazoa" id="GAUT009082-RA">
    <property type="protein sequence ID" value="GAUT009082-PA"/>
    <property type="gene ID" value="GAUT009082"/>
</dbReference>
<dbReference type="Proteomes" id="UP000078200">
    <property type="component" value="Unassembled WGS sequence"/>
</dbReference>
<protein>
    <submittedName>
        <fullName evidence="2">Uncharacterized protein</fullName>
    </submittedName>
</protein>
<dbReference type="AlphaFoldDB" id="A0A1A9UM83"/>
<sequence>MVSIGGLVGVRCEEDGQKWNRSDLVKKLTNISEECSDLKLDAISFELSSENATVHNQSEAFGTADNDEESTTDDENVINKPRKRGRNVDIARQLNTAFMELEYKAHAARQHGFEVKHSI</sequence>
<evidence type="ECO:0000256" key="1">
    <source>
        <dbReference type="SAM" id="MobiDB-lite"/>
    </source>
</evidence>
<organism evidence="2 3">
    <name type="scientific">Glossina austeni</name>
    <name type="common">Savannah tsetse fly</name>
    <dbReference type="NCBI Taxonomy" id="7395"/>
    <lineage>
        <taxon>Eukaryota</taxon>
        <taxon>Metazoa</taxon>
        <taxon>Ecdysozoa</taxon>
        <taxon>Arthropoda</taxon>
        <taxon>Hexapoda</taxon>
        <taxon>Insecta</taxon>
        <taxon>Pterygota</taxon>
        <taxon>Neoptera</taxon>
        <taxon>Endopterygota</taxon>
        <taxon>Diptera</taxon>
        <taxon>Brachycera</taxon>
        <taxon>Muscomorpha</taxon>
        <taxon>Hippoboscoidea</taxon>
        <taxon>Glossinidae</taxon>
        <taxon>Glossina</taxon>
    </lineage>
</organism>
<name>A0A1A9UM83_GLOAU</name>
<proteinExistence type="predicted"/>